<dbReference type="EMBL" id="LR215729">
    <property type="protein sequence ID" value="VEV98420.1"/>
    <property type="molecule type" value="Genomic_DNA"/>
</dbReference>
<reference evidence="1" key="1">
    <citation type="submission" date="2019-02" db="EMBL/GenBank/DDBJ databases">
        <authorList>
            <consortium name="Genoscope - CEA"/>
            <person name="William W."/>
        </authorList>
    </citation>
    <scope>NUCLEOTIDE SEQUENCE [LARGE SCALE GENOMIC DNA]</scope>
    <source>
        <strain evidence="1">YSy11</strain>
    </source>
</reference>
<name>A0A653E6S1_9PSED</name>
<dbReference type="Gene3D" id="1.10.10.10">
    <property type="entry name" value="Winged helix-like DNA-binding domain superfamily/Winged helix DNA-binding domain"/>
    <property type="match status" value="1"/>
</dbReference>
<dbReference type="InterPro" id="IPR036388">
    <property type="entry name" value="WH-like_DNA-bd_sf"/>
</dbReference>
<sequence>MDSLITAAAQALAAGDALGALNRVALRDDAPALALRGIAMAQLGDLARAKILLRKARQTFSTRETMARARCAVAEAEVALADRDLNWPTQALLSARATLEAHADFENAAHTYYLQARRWLLLGRLDEAQQALANLDGRRLSAALKAACELVVAGIAMRRLQAQPARDALDRALHSARQSAIAALVSEVENTLRVINQPVARLIKGGQAQPLLLDEVEALHASSALVVDACCYAISDSRTRVSLATRPVLFALAYALAEAWPADIARAALYERAFRGAFSDETHRARLRVEIGRLRGLLGDTAAIKSTANGFVLQPRADEIAVLARPVTDKNGAILALLSDAQAWSSSALAMALGISQRSVQRALDALETSGLIKPIGNGRARRWITSPVPRFATTLLLPVSLATD</sequence>
<dbReference type="InterPro" id="IPR036390">
    <property type="entry name" value="WH_DNA-bd_sf"/>
</dbReference>
<dbReference type="SUPFAM" id="SSF48452">
    <property type="entry name" value="TPR-like"/>
    <property type="match status" value="1"/>
</dbReference>
<dbReference type="InterPro" id="IPR011990">
    <property type="entry name" value="TPR-like_helical_dom_sf"/>
</dbReference>
<dbReference type="SUPFAM" id="SSF46785">
    <property type="entry name" value="Winged helix' DNA-binding domain"/>
    <property type="match status" value="1"/>
</dbReference>
<organism evidence="1">
    <name type="scientific">Pseudomonas marincola</name>
    <dbReference type="NCBI Taxonomy" id="437900"/>
    <lineage>
        <taxon>Bacteria</taxon>
        <taxon>Pseudomonadati</taxon>
        <taxon>Pseudomonadota</taxon>
        <taxon>Gammaproteobacteria</taxon>
        <taxon>Pseudomonadales</taxon>
        <taxon>Pseudomonadaceae</taxon>
        <taxon>Pseudomonas</taxon>
    </lineage>
</organism>
<gene>
    <name evidence="1" type="ORF">PMYSY11_3376</name>
</gene>
<protein>
    <submittedName>
        <fullName evidence="1">DNA-binding protein</fullName>
    </submittedName>
</protein>
<dbReference type="AlphaFoldDB" id="A0A653E6S1"/>
<evidence type="ECO:0000313" key="1">
    <source>
        <dbReference type="EMBL" id="VEV98420.1"/>
    </source>
</evidence>
<keyword evidence="1" id="KW-0238">DNA-binding</keyword>
<dbReference type="RefSeq" id="WP_150548905.1">
    <property type="nucleotide sequence ID" value="NZ_LR215729.2"/>
</dbReference>
<accession>A0A653E6S1</accession>
<proteinExistence type="predicted"/>
<dbReference type="GO" id="GO:0003677">
    <property type="term" value="F:DNA binding"/>
    <property type="evidence" value="ECO:0007669"/>
    <property type="project" value="UniProtKB-KW"/>
</dbReference>